<dbReference type="SMART" id="SM00257">
    <property type="entry name" value="LysM"/>
    <property type="match status" value="1"/>
</dbReference>
<dbReference type="Proteomes" id="UP000466445">
    <property type="component" value="Chromosome"/>
</dbReference>
<dbReference type="KEGG" id="msar:MSAR_33370"/>
<accession>A0A7I7SV72</accession>
<keyword evidence="2" id="KW-0472">Membrane</keyword>
<evidence type="ECO:0000259" key="3">
    <source>
        <dbReference type="SMART" id="SM00257"/>
    </source>
</evidence>
<reference evidence="4 5" key="1">
    <citation type="journal article" date="2019" name="Emerg. Microbes Infect.">
        <title>Comprehensive subspecies identification of 175 nontuberculous mycobacteria species based on 7547 genomic profiles.</title>
        <authorList>
            <person name="Matsumoto Y."/>
            <person name="Kinjo T."/>
            <person name="Motooka D."/>
            <person name="Nabeya D."/>
            <person name="Jung N."/>
            <person name="Uechi K."/>
            <person name="Horii T."/>
            <person name="Iida T."/>
            <person name="Fujita J."/>
            <person name="Nakamura S."/>
        </authorList>
    </citation>
    <scope>NUCLEOTIDE SEQUENCE [LARGE SCALE GENOMIC DNA]</scope>
    <source>
        <strain evidence="4 5">JCM 30395</strain>
    </source>
</reference>
<dbReference type="InterPro" id="IPR036779">
    <property type="entry name" value="LysM_dom_sf"/>
</dbReference>
<keyword evidence="2" id="KW-1133">Transmembrane helix</keyword>
<feature type="transmembrane region" description="Helical" evidence="2">
    <location>
        <begin position="71"/>
        <end position="92"/>
    </location>
</feature>
<dbReference type="AlphaFoldDB" id="A0A7I7SV72"/>
<organism evidence="4 5">
    <name type="scientific">Mycolicibacterium sarraceniae</name>
    <dbReference type="NCBI Taxonomy" id="1534348"/>
    <lineage>
        <taxon>Bacteria</taxon>
        <taxon>Bacillati</taxon>
        <taxon>Actinomycetota</taxon>
        <taxon>Actinomycetes</taxon>
        <taxon>Mycobacteriales</taxon>
        <taxon>Mycobacteriaceae</taxon>
        <taxon>Mycolicibacterium</taxon>
    </lineage>
</organism>
<keyword evidence="5" id="KW-1185">Reference proteome</keyword>
<evidence type="ECO:0000313" key="4">
    <source>
        <dbReference type="EMBL" id="BBY60201.1"/>
    </source>
</evidence>
<evidence type="ECO:0000256" key="1">
    <source>
        <dbReference type="SAM" id="MobiDB-lite"/>
    </source>
</evidence>
<dbReference type="RefSeq" id="WP_163698622.1">
    <property type="nucleotide sequence ID" value="NZ_AP022595.1"/>
</dbReference>
<dbReference type="Pfam" id="PF01476">
    <property type="entry name" value="LysM"/>
    <property type="match status" value="1"/>
</dbReference>
<name>A0A7I7SV72_9MYCO</name>
<feature type="compositionally biased region" description="Low complexity" evidence="1">
    <location>
        <begin position="13"/>
        <end position="26"/>
    </location>
</feature>
<dbReference type="Gene3D" id="3.10.350.10">
    <property type="entry name" value="LysM domain"/>
    <property type="match status" value="1"/>
</dbReference>
<dbReference type="InterPro" id="IPR018392">
    <property type="entry name" value="LysM"/>
</dbReference>
<feature type="region of interest" description="Disordered" evidence="1">
    <location>
        <begin position="13"/>
        <end position="49"/>
    </location>
</feature>
<proteinExistence type="predicted"/>
<keyword evidence="2" id="KW-0812">Transmembrane</keyword>
<evidence type="ECO:0000313" key="5">
    <source>
        <dbReference type="Proteomes" id="UP000466445"/>
    </source>
</evidence>
<sequence length="163" mass="17098">MTVIDDRQVFPSAPVRPMRPRAAVRANTPVRTRPAGPRGQRPYPARPAIAPMRYSGTGVTFSRAPHVRRPVSTAVTIALAGVAALITLWLGLVGHLSGTSAATDQVPDQLAVVQVQAGETLQQLAGRVAPDAPAGQVMARIRDLNKLDSATLDAGQTLIAPMG</sequence>
<protein>
    <submittedName>
        <fullName evidence="4">Peptidoglycan-binding protein LysM</fullName>
    </submittedName>
</protein>
<gene>
    <name evidence="4" type="ORF">MSAR_33370</name>
</gene>
<dbReference type="EMBL" id="AP022595">
    <property type="protein sequence ID" value="BBY60201.1"/>
    <property type="molecule type" value="Genomic_DNA"/>
</dbReference>
<evidence type="ECO:0000256" key="2">
    <source>
        <dbReference type="SAM" id="Phobius"/>
    </source>
</evidence>
<feature type="domain" description="LysM" evidence="3">
    <location>
        <begin position="112"/>
        <end position="161"/>
    </location>
</feature>